<evidence type="ECO:0000256" key="1">
    <source>
        <dbReference type="SAM" id="Coils"/>
    </source>
</evidence>
<gene>
    <name evidence="4" type="primary">LOC109479897</name>
</gene>
<keyword evidence="3" id="KW-1185">Reference proteome</keyword>
<evidence type="ECO:0000313" key="4">
    <source>
        <dbReference type="RefSeq" id="XP_019637508.1"/>
    </source>
</evidence>
<dbReference type="GeneID" id="109479897"/>
<name>A0A6P4ZL48_BRABE</name>
<feature type="coiled-coil region" evidence="1">
    <location>
        <begin position="18"/>
        <end position="70"/>
    </location>
</feature>
<dbReference type="PANTHER" id="PTHR35352">
    <property type="entry name" value="COILED-COIL DOMAIN-CONTAINING PROTEIN 150"/>
    <property type="match status" value="1"/>
</dbReference>
<dbReference type="PANTHER" id="PTHR35352:SF1">
    <property type="entry name" value="COILED-COIL DOMAIN-CONTAINING PROTEIN 150"/>
    <property type="match status" value="1"/>
</dbReference>
<dbReference type="Proteomes" id="UP000515135">
    <property type="component" value="Unplaced"/>
</dbReference>
<proteinExistence type="predicted"/>
<dbReference type="OrthoDB" id="416454at2759"/>
<dbReference type="InterPro" id="IPR038807">
    <property type="entry name" value="CCDC150"/>
</dbReference>
<accession>A0A6P4ZL48</accession>
<sequence>MEVSKNLQDAHEWFKSKFDNLQTELDKSRKTQETLQRATLESRFALQEERLKADEQAEKAKQMIRESRKKITRLADYLEADSRDRSRDTSQRDRFDRLGIL</sequence>
<dbReference type="AlphaFoldDB" id="A0A6P4ZL48"/>
<reference evidence="4" key="1">
    <citation type="submission" date="2025-08" db="UniProtKB">
        <authorList>
            <consortium name="RefSeq"/>
        </authorList>
    </citation>
    <scope>IDENTIFICATION</scope>
    <source>
        <tissue evidence="4">Gonad</tissue>
    </source>
</reference>
<evidence type="ECO:0000313" key="3">
    <source>
        <dbReference type="Proteomes" id="UP000515135"/>
    </source>
</evidence>
<feature type="region of interest" description="Disordered" evidence="2">
    <location>
        <begin position="80"/>
        <end position="101"/>
    </location>
</feature>
<dbReference type="KEGG" id="bbel:109479897"/>
<dbReference type="RefSeq" id="XP_019637508.1">
    <property type="nucleotide sequence ID" value="XM_019781949.1"/>
</dbReference>
<protein>
    <submittedName>
        <fullName evidence="4">Coiled-coil domain-containing protein 150-like</fullName>
    </submittedName>
</protein>
<evidence type="ECO:0000256" key="2">
    <source>
        <dbReference type="SAM" id="MobiDB-lite"/>
    </source>
</evidence>
<keyword evidence="1" id="KW-0175">Coiled coil</keyword>
<organism evidence="3 4">
    <name type="scientific">Branchiostoma belcheri</name>
    <name type="common">Amphioxus</name>
    <dbReference type="NCBI Taxonomy" id="7741"/>
    <lineage>
        <taxon>Eukaryota</taxon>
        <taxon>Metazoa</taxon>
        <taxon>Chordata</taxon>
        <taxon>Cephalochordata</taxon>
        <taxon>Leptocardii</taxon>
        <taxon>Amphioxiformes</taxon>
        <taxon>Branchiostomatidae</taxon>
        <taxon>Branchiostoma</taxon>
    </lineage>
</organism>